<keyword evidence="3 7" id="KW-0812">Transmembrane</keyword>
<sequence length="884" mass="99526">MMVLFRYTLETLRRNKYTSLSIMAAILLASTLLYTLCSYGYNQWRWGIEIAEYNGGSWHGELGGNLKQKDLELVDHNIHVKETMVKGPFRSIKLPEDASIPYLFLLDADKNYWEEMGEKNRILEGRVPQKPGEVVVSKTFFEKNPQYRLGETLTLPKGKRQLGDENLGTGIYRAGETFVPKGEETLTLVGKIDVTTPTTVPGYYSMGYLERSAILPEDDLVVYLKMNQMRDIYKVMPEIAETLGIEKDEYGQYKNNFRYNTVLLRYFGIFDPQEPFNPLNYINVIIYGLLIFMSAMAFVLIIQSAFALSAVSQARQLGMFRTVGATPGQIRLTILMQGVLLASIPIPLSLGLGHLFTFFTYGLYTDIAGDLLYFPITVRFSWGIAVLAVLVSLATVLLSAFLPARWIAGLSPLEAIRDPEGKQRIKAGRHCCFFSQISGICGQLASASYRANRRAFRSGIIAMTLCLVLVLSFFSQLLISDLVSERNRQANHYNIRARLQMTEELDPALWEEVKTIPGIVEMACYSAKRVSLWVSPSQELEAFSEKGGLASIDGGLFSVVERNGKYRIQAEIIGLEPEYFDAWCRRQGIDPVPYYNTGQYRALAMSWAPAHPFSNNNEKAKEFFPFLKLSLGQRLDLEEKTDDSMDSDYTFSFDVGAVIDGPPQIDYNPRDYRVMLCVPMETYYAVAEHFQPEYAAASYRTYLLLKTSGADDLAVTQRLREICESNLSTEDVSLYSLEEDRLSNETGGRAMGAVINCIGALLGFIGISHAFSSVTGSMHQRRKEFAMLRSAGMDSAAVRKLLLIEGLRMAIAPVLLAIPIIAAMWAFLLKTTEISWKPFLLQLPVGKMSSYMLAVTAVMWLAYWISSRWIQKDTIIDAVRDETI</sequence>
<evidence type="ECO:0000256" key="2">
    <source>
        <dbReference type="ARBA" id="ARBA00022475"/>
    </source>
</evidence>
<proteinExistence type="inferred from homology"/>
<keyword evidence="4 7" id="KW-1133">Transmembrane helix</keyword>
<comment type="caution">
    <text evidence="9">The sequence shown here is derived from an EMBL/GenBank/DDBJ whole genome shotgun (WGS) entry which is preliminary data.</text>
</comment>
<protein>
    <submittedName>
        <fullName evidence="9">Putative ABC transport system permease protein</fullName>
    </submittedName>
</protein>
<reference evidence="9 10" key="1">
    <citation type="submission" date="2018-05" db="EMBL/GenBank/DDBJ databases">
        <title>Genomic Encyclopedia of Type Strains, Phase IV (KMG-IV): sequencing the most valuable type-strain genomes for metagenomic binning, comparative biology and taxonomic classification.</title>
        <authorList>
            <person name="Goeker M."/>
        </authorList>
    </citation>
    <scope>NUCLEOTIDE SEQUENCE [LARGE SCALE GENOMIC DNA]</scope>
    <source>
        <strain evidence="9 10">DSM 24995</strain>
    </source>
</reference>
<keyword evidence="2" id="KW-1003">Cell membrane</keyword>
<keyword evidence="5 7" id="KW-0472">Membrane</keyword>
<dbReference type="GO" id="GO:0005886">
    <property type="term" value="C:plasma membrane"/>
    <property type="evidence" value="ECO:0007669"/>
    <property type="project" value="UniProtKB-SubCell"/>
</dbReference>
<gene>
    <name evidence="9" type="ORF">DFR60_11349</name>
</gene>
<accession>A0A2V3XY08</accession>
<dbReference type="Pfam" id="PF02687">
    <property type="entry name" value="FtsX"/>
    <property type="match status" value="2"/>
</dbReference>
<feature type="domain" description="ABC3 transporter permease C-terminal" evidence="8">
    <location>
        <begin position="757"/>
        <end position="868"/>
    </location>
</feature>
<evidence type="ECO:0000313" key="9">
    <source>
        <dbReference type="EMBL" id="PXX49664.1"/>
    </source>
</evidence>
<feature type="transmembrane region" description="Helical" evidence="7">
    <location>
        <begin position="848"/>
        <end position="865"/>
    </location>
</feature>
<evidence type="ECO:0000313" key="10">
    <source>
        <dbReference type="Proteomes" id="UP000248057"/>
    </source>
</evidence>
<dbReference type="GO" id="GO:0022857">
    <property type="term" value="F:transmembrane transporter activity"/>
    <property type="evidence" value="ECO:0007669"/>
    <property type="project" value="TreeGrafter"/>
</dbReference>
<dbReference type="InterPro" id="IPR050250">
    <property type="entry name" value="Macrolide_Exporter_MacB"/>
</dbReference>
<evidence type="ECO:0000259" key="8">
    <source>
        <dbReference type="Pfam" id="PF02687"/>
    </source>
</evidence>
<dbReference type="AlphaFoldDB" id="A0A2V3XY08"/>
<dbReference type="InterPro" id="IPR003838">
    <property type="entry name" value="ABC3_permease_C"/>
</dbReference>
<comment type="subcellular location">
    <subcellularLocation>
        <location evidence="1">Cell membrane</location>
        <topology evidence="1">Multi-pass membrane protein</topology>
    </subcellularLocation>
</comment>
<feature type="transmembrane region" description="Helical" evidence="7">
    <location>
        <begin position="809"/>
        <end position="828"/>
    </location>
</feature>
<feature type="transmembrane region" description="Helical" evidence="7">
    <location>
        <begin position="284"/>
        <end position="311"/>
    </location>
</feature>
<feature type="transmembrane region" description="Helical" evidence="7">
    <location>
        <begin position="750"/>
        <end position="772"/>
    </location>
</feature>
<keyword evidence="10" id="KW-1185">Reference proteome</keyword>
<evidence type="ECO:0000256" key="7">
    <source>
        <dbReference type="SAM" id="Phobius"/>
    </source>
</evidence>
<feature type="transmembrane region" description="Helical" evidence="7">
    <location>
        <begin position="332"/>
        <end position="360"/>
    </location>
</feature>
<dbReference type="RefSeq" id="WP_110324745.1">
    <property type="nucleotide sequence ID" value="NZ_QJKD01000013.1"/>
</dbReference>
<feature type="transmembrane region" description="Helical" evidence="7">
    <location>
        <begin position="380"/>
        <end position="402"/>
    </location>
</feature>
<evidence type="ECO:0000256" key="3">
    <source>
        <dbReference type="ARBA" id="ARBA00022692"/>
    </source>
</evidence>
<evidence type="ECO:0000256" key="5">
    <source>
        <dbReference type="ARBA" id="ARBA00023136"/>
    </source>
</evidence>
<feature type="transmembrane region" description="Helical" evidence="7">
    <location>
        <begin position="460"/>
        <end position="479"/>
    </location>
</feature>
<feature type="domain" description="ABC3 transporter permease C-terminal" evidence="8">
    <location>
        <begin position="289"/>
        <end position="412"/>
    </location>
</feature>
<comment type="similarity">
    <text evidence="6">Belongs to the ABC-4 integral membrane protein family.</text>
</comment>
<feature type="transmembrane region" description="Helical" evidence="7">
    <location>
        <begin position="20"/>
        <end position="41"/>
    </location>
</feature>
<dbReference type="PANTHER" id="PTHR30572">
    <property type="entry name" value="MEMBRANE COMPONENT OF TRANSPORTER-RELATED"/>
    <property type="match status" value="1"/>
</dbReference>
<dbReference type="PANTHER" id="PTHR30572:SF4">
    <property type="entry name" value="ABC TRANSPORTER PERMEASE YTRF"/>
    <property type="match status" value="1"/>
</dbReference>
<dbReference type="Proteomes" id="UP000248057">
    <property type="component" value="Unassembled WGS sequence"/>
</dbReference>
<evidence type="ECO:0000256" key="4">
    <source>
        <dbReference type="ARBA" id="ARBA00022989"/>
    </source>
</evidence>
<dbReference type="EMBL" id="QJKD01000013">
    <property type="protein sequence ID" value="PXX49664.1"/>
    <property type="molecule type" value="Genomic_DNA"/>
</dbReference>
<evidence type="ECO:0000256" key="1">
    <source>
        <dbReference type="ARBA" id="ARBA00004651"/>
    </source>
</evidence>
<evidence type="ECO:0000256" key="6">
    <source>
        <dbReference type="ARBA" id="ARBA00038076"/>
    </source>
</evidence>
<organism evidence="9 10">
    <name type="scientific">Hungatella effluvii</name>
    <dbReference type="NCBI Taxonomy" id="1096246"/>
    <lineage>
        <taxon>Bacteria</taxon>
        <taxon>Bacillati</taxon>
        <taxon>Bacillota</taxon>
        <taxon>Clostridia</taxon>
        <taxon>Lachnospirales</taxon>
        <taxon>Lachnospiraceae</taxon>
        <taxon>Hungatella</taxon>
    </lineage>
</organism>
<dbReference type="GeneID" id="86063548"/>
<name>A0A2V3XY08_9FIRM</name>